<protein>
    <recommendedName>
        <fullName evidence="8">C-8 sterol isomerase</fullName>
        <ecNumber evidence="8">5.-.-.-</ecNumber>
    </recommendedName>
    <alternativeName>
        <fullName evidence="8">Delta-8--delta-7 sterol isomerase</fullName>
    </alternativeName>
</protein>
<gene>
    <name evidence="10" type="ORF">LODBEIA_P30440</name>
</gene>
<comment type="pathway">
    <text evidence="7 8">Steroid metabolism; ergosterol biosynthesis.</text>
</comment>
<keyword evidence="5" id="KW-1133">Transmembrane helix</keyword>
<dbReference type="EC" id="5.-.-.-" evidence="8"/>
<name>A0ABP0ZRK5_9ASCO</name>
<dbReference type="InterPro" id="IPR006716">
    <property type="entry name" value="ERG2_sigma1_rcpt-like"/>
</dbReference>
<accession>A0ABP0ZRK5</accession>
<dbReference type="PANTHER" id="PTHR10868">
    <property type="entry name" value="SIGMA 1-TYPE OPIOID RECEPTOR-RELATED"/>
    <property type="match status" value="1"/>
</dbReference>
<feature type="chain" id="PRO_5046219646" description="C-8 sterol isomerase" evidence="9">
    <location>
        <begin position="19"/>
        <end position="219"/>
    </location>
</feature>
<evidence type="ECO:0000256" key="6">
    <source>
        <dbReference type="ARBA" id="ARBA00023136"/>
    </source>
</evidence>
<dbReference type="RefSeq" id="XP_066829982.1">
    <property type="nucleotide sequence ID" value="XM_066973111.1"/>
</dbReference>
<evidence type="ECO:0000256" key="9">
    <source>
        <dbReference type="SAM" id="SignalP"/>
    </source>
</evidence>
<keyword evidence="11" id="KW-1185">Reference proteome</keyword>
<proteinExistence type="inferred from homology"/>
<evidence type="ECO:0000256" key="7">
    <source>
        <dbReference type="ARBA" id="ARBA00029435"/>
    </source>
</evidence>
<evidence type="ECO:0000256" key="1">
    <source>
        <dbReference type="ARBA" id="ARBA00004586"/>
    </source>
</evidence>
<reference evidence="10 11" key="1">
    <citation type="submission" date="2024-03" db="EMBL/GenBank/DDBJ databases">
        <authorList>
            <person name="Brejova B."/>
        </authorList>
    </citation>
    <scope>NUCLEOTIDE SEQUENCE [LARGE SCALE GENOMIC DNA]</scope>
    <source>
        <strain evidence="10 11">CBS 14171</strain>
    </source>
</reference>
<comment type="subcellular location">
    <subcellularLocation>
        <location evidence="1">Endoplasmic reticulum membrane</location>
    </subcellularLocation>
</comment>
<evidence type="ECO:0000256" key="4">
    <source>
        <dbReference type="ARBA" id="ARBA00022824"/>
    </source>
</evidence>
<dbReference type="Pfam" id="PF04622">
    <property type="entry name" value="ERG2_Sigma1R"/>
    <property type="match status" value="1"/>
</dbReference>
<evidence type="ECO:0000256" key="5">
    <source>
        <dbReference type="ARBA" id="ARBA00022989"/>
    </source>
</evidence>
<comment type="similarity">
    <text evidence="2 8">Belongs to the ERG2 family.</text>
</comment>
<keyword evidence="6" id="KW-0472">Membrane</keyword>
<feature type="signal peptide" evidence="9">
    <location>
        <begin position="1"/>
        <end position="18"/>
    </location>
</feature>
<dbReference type="EMBL" id="OZ022407">
    <property type="protein sequence ID" value="CAK9438820.1"/>
    <property type="molecule type" value="Genomic_DNA"/>
</dbReference>
<evidence type="ECO:0000256" key="8">
    <source>
        <dbReference type="RuleBase" id="RU368083"/>
    </source>
</evidence>
<keyword evidence="9" id="KW-0732">Signal</keyword>
<sequence length="219" mass="24698">MLHSISSLLLLLPVIYYAFDQLFHTWLPTNYKFDKVVLQQLVQETLANNPGGNATAIMMELTPKLQEAYPGLVNDLTFDEWFYNNAGGAMGQMTILHASISEYLIFFGTAVGTEGHTGVHFADDYFTILTGEQRAAYPGSLEPEIYRPGDQHHLPKGHVKQYMMPGQSFALELAQGWIPAMLPFGLLDTLSSTLDFHTFYLTSYYTARDMIKNLLRGKF</sequence>
<keyword evidence="4" id="KW-0256">Endoplasmic reticulum</keyword>
<dbReference type="Proteomes" id="UP001497383">
    <property type="component" value="Chromosome 3"/>
</dbReference>
<organism evidence="10 11">
    <name type="scientific">Lodderomyces beijingensis</name>
    <dbReference type="NCBI Taxonomy" id="1775926"/>
    <lineage>
        <taxon>Eukaryota</taxon>
        <taxon>Fungi</taxon>
        <taxon>Dikarya</taxon>
        <taxon>Ascomycota</taxon>
        <taxon>Saccharomycotina</taxon>
        <taxon>Pichiomycetes</taxon>
        <taxon>Debaryomycetaceae</taxon>
        <taxon>Candida/Lodderomyces clade</taxon>
        <taxon>Lodderomyces</taxon>
    </lineage>
</organism>
<evidence type="ECO:0000313" key="11">
    <source>
        <dbReference type="Proteomes" id="UP001497383"/>
    </source>
</evidence>
<dbReference type="PANTHER" id="PTHR10868:SF1">
    <property type="entry name" value="SIGMA NON-OPIOID INTRACELLULAR RECEPTOR 1"/>
    <property type="match status" value="1"/>
</dbReference>
<evidence type="ECO:0000313" key="10">
    <source>
        <dbReference type="EMBL" id="CAK9438820.1"/>
    </source>
</evidence>
<dbReference type="GeneID" id="92208240"/>
<evidence type="ECO:0000256" key="3">
    <source>
        <dbReference type="ARBA" id="ARBA00022692"/>
    </source>
</evidence>
<keyword evidence="3" id="KW-0812">Transmembrane</keyword>
<comment type="function">
    <text evidence="8">Catalyzes the reaction which results in unsaturation at C-7 in the B ring of sterols.</text>
</comment>
<evidence type="ECO:0000256" key="2">
    <source>
        <dbReference type="ARBA" id="ARBA00007141"/>
    </source>
</evidence>